<dbReference type="OrthoDB" id="6897037at2"/>
<evidence type="ECO:0000313" key="1">
    <source>
        <dbReference type="EMBL" id="QHC49803.1"/>
    </source>
</evidence>
<proteinExistence type="predicted"/>
<dbReference type="Proteomes" id="UP000464013">
    <property type="component" value="Chromosome"/>
</dbReference>
<reference evidence="1 2" key="1">
    <citation type="submission" date="2019-01" db="EMBL/GenBank/DDBJ databases">
        <title>Complete genome of a denitifying bacterium Halomons sp. BC-M4-5.</title>
        <authorList>
            <person name="Wang L."/>
            <person name="Shao Z."/>
        </authorList>
    </citation>
    <scope>NUCLEOTIDE SEQUENCE [LARGE SCALE GENOMIC DNA]</scope>
    <source>
        <strain evidence="1 2">BC-M4-5</strain>
    </source>
</reference>
<sequence>MLLARSRGRSEKVDPELGPVRLGSGIYVIAWGDSLGVPNPADGYVQYIGMTDNFKNRMAQFAASAGIHDGRYNGHSAAWRWPEAKIEQMKVAFFPLYQELAPHLKSGFLYWQEALAIDAFFKVHGEMPPLNAGGGEIKFD</sequence>
<keyword evidence="2" id="KW-1185">Reference proteome</keyword>
<evidence type="ECO:0008006" key="3">
    <source>
        <dbReference type="Google" id="ProtNLM"/>
    </source>
</evidence>
<protein>
    <recommendedName>
        <fullName evidence="3">GIY-YIG domain-containing protein</fullName>
    </recommendedName>
</protein>
<name>A0A6I6SSQ0_9GAMM</name>
<dbReference type="AlphaFoldDB" id="A0A6I6SSQ0"/>
<gene>
    <name evidence="1" type="ORF">EKK97_09555</name>
</gene>
<accession>A0A6I6SSQ0</accession>
<dbReference type="KEGG" id="htx:EKK97_09555"/>
<dbReference type="EMBL" id="CP035042">
    <property type="protein sequence ID" value="QHC49803.1"/>
    <property type="molecule type" value="Genomic_DNA"/>
</dbReference>
<organism evidence="1 2">
    <name type="scientific">Billgrantia tianxiuensis</name>
    <dbReference type="NCBI Taxonomy" id="2497861"/>
    <lineage>
        <taxon>Bacteria</taxon>
        <taxon>Pseudomonadati</taxon>
        <taxon>Pseudomonadota</taxon>
        <taxon>Gammaproteobacteria</taxon>
        <taxon>Oceanospirillales</taxon>
        <taxon>Halomonadaceae</taxon>
        <taxon>Billgrantia</taxon>
    </lineage>
</organism>
<dbReference type="RefSeq" id="WP_159551424.1">
    <property type="nucleotide sequence ID" value="NZ_CP035042.1"/>
</dbReference>
<evidence type="ECO:0000313" key="2">
    <source>
        <dbReference type="Proteomes" id="UP000464013"/>
    </source>
</evidence>